<feature type="non-terminal residue" evidence="1">
    <location>
        <position position="1"/>
    </location>
</feature>
<name>A0A1D2M6M1_ORCCI</name>
<sequence length="99" mass="11120">IKQKGSDAAREFSDQKLLRMKLCCGVFISLKVTRGLLRECSECSHLRLFEKTILPKKLQETAVVSKIPINTFLQIFLPKALGGNLEAREAIDSEFLPSL</sequence>
<comment type="caution">
    <text evidence="1">The sequence shown here is derived from an EMBL/GenBank/DDBJ whole genome shotgun (WGS) entry which is preliminary data.</text>
</comment>
<dbReference type="AlphaFoldDB" id="A0A1D2M6M1"/>
<organism evidence="1 2">
    <name type="scientific">Orchesella cincta</name>
    <name type="common">Springtail</name>
    <name type="synonym">Podura cincta</name>
    <dbReference type="NCBI Taxonomy" id="48709"/>
    <lineage>
        <taxon>Eukaryota</taxon>
        <taxon>Metazoa</taxon>
        <taxon>Ecdysozoa</taxon>
        <taxon>Arthropoda</taxon>
        <taxon>Hexapoda</taxon>
        <taxon>Collembola</taxon>
        <taxon>Entomobryomorpha</taxon>
        <taxon>Entomobryoidea</taxon>
        <taxon>Orchesellidae</taxon>
        <taxon>Orchesellinae</taxon>
        <taxon>Orchesella</taxon>
    </lineage>
</organism>
<dbReference type="Proteomes" id="UP000094527">
    <property type="component" value="Unassembled WGS sequence"/>
</dbReference>
<gene>
    <name evidence="1" type="ORF">Ocin01_18117</name>
</gene>
<evidence type="ECO:0000313" key="1">
    <source>
        <dbReference type="EMBL" id="ODM88571.1"/>
    </source>
</evidence>
<reference evidence="1 2" key="1">
    <citation type="journal article" date="2016" name="Genome Biol. Evol.">
        <title>Gene Family Evolution Reflects Adaptation to Soil Environmental Stressors in the Genome of the Collembolan Orchesella cincta.</title>
        <authorList>
            <person name="Faddeeva-Vakhrusheva A."/>
            <person name="Derks M.F."/>
            <person name="Anvar S.Y."/>
            <person name="Agamennone V."/>
            <person name="Suring W."/>
            <person name="Smit S."/>
            <person name="van Straalen N.M."/>
            <person name="Roelofs D."/>
        </authorList>
    </citation>
    <scope>NUCLEOTIDE SEQUENCE [LARGE SCALE GENOMIC DNA]</scope>
    <source>
        <tissue evidence="1">Mixed pool</tissue>
    </source>
</reference>
<dbReference type="EMBL" id="LJIJ01003423">
    <property type="protein sequence ID" value="ODM88571.1"/>
    <property type="molecule type" value="Genomic_DNA"/>
</dbReference>
<dbReference type="OrthoDB" id="6682367at2759"/>
<keyword evidence="2" id="KW-1185">Reference proteome</keyword>
<proteinExistence type="predicted"/>
<accession>A0A1D2M6M1</accession>
<evidence type="ECO:0000313" key="2">
    <source>
        <dbReference type="Proteomes" id="UP000094527"/>
    </source>
</evidence>
<protein>
    <submittedName>
        <fullName evidence="1">Uncharacterized protein</fullName>
    </submittedName>
</protein>